<feature type="compositionally biased region" description="Gly residues" evidence="5">
    <location>
        <begin position="574"/>
        <end position="588"/>
    </location>
</feature>
<dbReference type="PANTHER" id="PTHR43765:SF2">
    <property type="entry name" value="2-DEHYDROPANTOATE 2-REDUCTASE"/>
    <property type="match status" value="1"/>
</dbReference>
<evidence type="ECO:0000256" key="4">
    <source>
        <dbReference type="ARBA" id="ARBA00023002"/>
    </source>
</evidence>
<accession>A0A1G4B378</accession>
<dbReference type="EMBL" id="MJBS01000077">
    <property type="protein sequence ID" value="OHE95844.1"/>
    <property type="molecule type" value="Genomic_DNA"/>
</dbReference>
<evidence type="ECO:0000313" key="8">
    <source>
        <dbReference type="EMBL" id="OHE95844.1"/>
    </source>
</evidence>
<evidence type="ECO:0008006" key="10">
    <source>
        <dbReference type="Google" id="ProtNLM"/>
    </source>
</evidence>
<name>A0A1G4B378_9PEZI</name>
<dbReference type="InterPro" id="IPR013752">
    <property type="entry name" value="KPA_reductase"/>
</dbReference>
<evidence type="ECO:0000256" key="1">
    <source>
        <dbReference type="ARBA" id="ARBA00007870"/>
    </source>
</evidence>
<dbReference type="Pfam" id="PF02558">
    <property type="entry name" value="ApbA"/>
    <property type="match status" value="1"/>
</dbReference>
<dbReference type="InterPro" id="IPR013328">
    <property type="entry name" value="6PGD_dom2"/>
</dbReference>
<keyword evidence="4" id="KW-0560">Oxidoreductase</keyword>
<dbReference type="SUPFAM" id="SSF46950">
    <property type="entry name" value="Double-stranded DNA-binding domain"/>
    <property type="match status" value="1"/>
</dbReference>
<evidence type="ECO:0000259" key="6">
    <source>
        <dbReference type="Pfam" id="PF02558"/>
    </source>
</evidence>
<feature type="non-terminal residue" evidence="8">
    <location>
        <position position="1"/>
    </location>
</feature>
<dbReference type="GO" id="GO:0050661">
    <property type="term" value="F:NADP binding"/>
    <property type="evidence" value="ECO:0007669"/>
    <property type="project" value="TreeGrafter"/>
</dbReference>
<sequence length="691" mass="76277">ITKHIPIDLLQSHLPTTALHLSPNEHCAVIAPNPPRISPIVAGTLASLPRPRLSARIPKTHTIWRNGSASTGRGAIRYVSVNSSNKLGLGAGPPPHGIAPGRVAPKEMAATLPGGATLGVPGEQKQKFNRVLGLQPEQNEKELYAIFKADSTSRFYVPAVMMGHNSPPPPSSRTVHILGNDERSLFLSHALHGIYDSVKTLNLTSNTPYRDVAGNLDVKRNTRAWLEPNAAIGRSKEGENDDTHISNLVVAGRPSQTVKLLEKVKHRIDDRTAVCYVQDGLGVAEAVTNRVFPEKDKRPSIMLGHMTHSLAYDRKAKSVKVMAPGYETALAGVRPYYGKKKSKHLSTDTWLRTQSMMDKFASSDLLKAKGLALDSWMKVKIPSLMFSAVCDPICVMLDYRYEELIYNPTANKLINQLLNEIADVVARMPEVKNSPELQAILRGEGMRKEIMGKLRGKGSAPSKMALQIQRGMLTDIDYLNGFFIERGRRFGVKLPANEMVVGMVKAKHKAQLEKNRSYIPLEVTSRRYPQPWTTLNSIKYALTSFCTTESLQPGTNLSICQIRKARLEQLKAQGGAGGSSGGGGGGGSNKQQQQEQRQQQEQEARQQILNQILHPEAADRLGRIRLVKEQRAQDVENRLIMLAQSGQLRSKVTEAQLKELLEAVAGTKEEEKIVVSRRKGWDDDDDDLLDL</sequence>
<comment type="similarity">
    <text evidence="2">Belongs to the PDCD5 family.</text>
</comment>
<dbReference type="GO" id="GO:0003677">
    <property type="term" value="F:DNA binding"/>
    <property type="evidence" value="ECO:0007669"/>
    <property type="project" value="InterPro"/>
</dbReference>
<dbReference type="Pfam" id="PF08546">
    <property type="entry name" value="ApbA_C"/>
    <property type="match status" value="1"/>
</dbReference>
<evidence type="ECO:0000256" key="2">
    <source>
        <dbReference type="ARBA" id="ARBA00010490"/>
    </source>
</evidence>
<dbReference type="PANTHER" id="PTHR43765">
    <property type="entry name" value="2-DEHYDROPANTOATE 2-REDUCTASE-RELATED"/>
    <property type="match status" value="1"/>
</dbReference>
<dbReference type="Gene3D" id="1.10.8.140">
    <property type="entry name" value="PDCD5-like"/>
    <property type="match status" value="1"/>
</dbReference>
<dbReference type="InterPro" id="IPR050838">
    <property type="entry name" value="Ketopantoate_reductase"/>
</dbReference>
<evidence type="ECO:0000259" key="7">
    <source>
        <dbReference type="Pfam" id="PF08546"/>
    </source>
</evidence>
<reference evidence="8 9" key="1">
    <citation type="submission" date="2016-09" db="EMBL/GenBank/DDBJ databases">
        <authorList>
            <person name="Capua I."/>
            <person name="De Benedictis P."/>
            <person name="Joannis T."/>
            <person name="Lombin L.H."/>
            <person name="Cattoli G."/>
        </authorList>
    </citation>
    <scope>NUCLEOTIDE SEQUENCE [LARGE SCALE GENOMIC DNA]</scope>
    <source>
        <strain evidence="8 9">IMI 309357</strain>
    </source>
</reference>
<evidence type="ECO:0000313" key="9">
    <source>
        <dbReference type="Proteomes" id="UP000176998"/>
    </source>
</evidence>
<dbReference type="STRING" id="1209926.A0A1G4B378"/>
<comment type="caution">
    <text evidence="8">The sequence shown here is derived from an EMBL/GenBank/DDBJ whole genome shotgun (WGS) entry which is preliminary data.</text>
</comment>
<dbReference type="InterPro" id="IPR002836">
    <property type="entry name" value="PDCD5-like"/>
</dbReference>
<keyword evidence="9" id="KW-1185">Reference proteome</keyword>
<proteinExistence type="inferred from homology"/>
<dbReference type="OrthoDB" id="73846at2759"/>
<dbReference type="InterPro" id="IPR013332">
    <property type="entry name" value="KPR_N"/>
</dbReference>
<evidence type="ECO:0000256" key="5">
    <source>
        <dbReference type="SAM" id="MobiDB-lite"/>
    </source>
</evidence>
<dbReference type="Gene3D" id="1.10.1040.10">
    <property type="entry name" value="N-(1-d-carboxylethyl)-l-norvaline Dehydrogenase, domain 2"/>
    <property type="match status" value="1"/>
</dbReference>
<dbReference type="AlphaFoldDB" id="A0A1G4B378"/>
<evidence type="ECO:0000256" key="3">
    <source>
        <dbReference type="ARBA" id="ARBA00022857"/>
    </source>
</evidence>
<dbReference type="Proteomes" id="UP000176998">
    <property type="component" value="Unassembled WGS sequence"/>
</dbReference>
<feature type="region of interest" description="Disordered" evidence="5">
    <location>
        <begin position="571"/>
        <end position="605"/>
    </location>
</feature>
<dbReference type="InterPro" id="IPR008927">
    <property type="entry name" value="6-PGluconate_DH-like_C_sf"/>
</dbReference>
<comment type="similarity">
    <text evidence="1">Belongs to the ketopantoate reductase family.</text>
</comment>
<dbReference type="SUPFAM" id="SSF48179">
    <property type="entry name" value="6-phosphogluconate dehydrogenase C-terminal domain-like"/>
    <property type="match status" value="1"/>
</dbReference>
<dbReference type="InterPro" id="IPR036883">
    <property type="entry name" value="PDCD5-like_sf"/>
</dbReference>
<feature type="domain" description="Ketopantoate reductase N-terminal" evidence="6">
    <location>
        <begin position="235"/>
        <end position="319"/>
    </location>
</feature>
<dbReference type="Pfam" id="PF01984">
    <property type="entry name" value="dsDNA_bind"/>
    <property type="match status" value="1"/>
</dbReference>
<keyword evidence="3" id="KW-0521">NADP</keyword>
<organism evidence="8 9">
    <name type="scientific">Colletotrichum orchidophilum</name>
    <dbReference type="NCBI Taxonomy" id="1209926"/>
    <lineage>
        <taxon>Eukaryota</taxon>
        <taxon>Fungi</taxon>
        <taxon>Dikarya</taxon>
        <taxon>Ascomycota</taxon>
        <taxon>Pezizomycotina</taxon>
        <taxon>Sordariomycetes</taxon>
        <taxon>Hypocreomycetidae</taxon>
        <taxon>Glomerellales</taxon>
        <taxon>Glomerellaceae</taxon>
        <taxon>Colletotrichum</taxon>
    </lineage>
</organism>
<dbReference type="GO" id="GO:0008677">
    <property type="term" value="F:2-dehydropantoate 2-reductase activity"/>
    <property type="evidence" value="ECO:0007669"/>
    <property type="project" value="TreeGrafter"/>
</dbReference>
<dbReference type="GeneID" id="34561981"/>
<dbReference type="RefSeq" id="XP_022473005.1">
    <property type="nucleotide sequence ID" value="XM_022620471.1"/>
</dbReference>
<gene>
    <name evidence="8" type="ORF">CORC01_08841</name>
</gene>
<feature type="domain" description="Ketopantoate reductase C-terminal" evidence="7">
    <location>
        <begin position="377"/>
        <end position="507"/>
    </location>
</feature>
<dbReference type="GO" id="GO:0005739">
    <property type="term" value="C:mitochondrion"/>
    <property type="evidence" value="ECO:0007669"/>
    <property type="project" value="TreeGrafter"/>
</dbReference>
<protein>
    <recommendedName>
        <fullName evidence="10">2-dehydropantoate 2-reductase</fullName>
    </recommendedName>
</protein>